<evidence type="ECO:0000256" key="7">
    <source>
        <dbReference type="ARBA" id="ARBA00020088"/>
    </source>
</evidence>
<evidence type="ECO:0000256" key="6">
    <source>
        <dbReference type="ARBA" id="ARBA00012378"/>
    </source>
</evidence>
<dbReference type="PANTHER" id="PTHR14586:SF1">
    <property type="entry name" value="THIAMINE-TRIPHOSPHATASE"/>
    <property type="match status" value="1"/>
</dbReference>
<comment type="similarity">
    <text evidence="4">Belongs to the ThTPase family.</text>
</comment>
<reference evidence="15 16" key="1">
    <citation type="submission" date="2018-06" db="EMBL/GenBank/DDBJ databases">
        <title>Complete Genomes of Monosporascus.</title>
        <authorList>
            <person name="Robinson A.J."/>
            <person name="Natvig D.O."/>
        </authorList>
    </citation>
    <scope>NUCLEOTIDE SEQUENCE [LARGE SCALE GENOMIC DNA]</scope>
    <source>
        <strain evidence="15 16">CBS 110550</strain>
    </source>
</reference>
<comment type="cofactor">
    <cofactor evidence="1">
        <name>Mg(2+)</name>
        <dbReference type="ChEBI" id="CHEBI:18420"/>
    </cofactor>
</comment>
<evidence type="ECO:0000256" key="13">
    <source>
        <dbReference type="ARBA" id="ARBA00048194"/>
    </source>
</evidence>
<accession>A0A4Q4SXW3</accession>
<comment type="function">
    <text evidence="2">Hydrolase highly specific for thiamine triphosphate (ThTP).</text>
</comment>
<dbReference type="OrthoDB" id="442176at2759"/>
<dbReference type="CDD" id="cd07758">
    <property type="entry name" value="ThTPase"/>
    <property type="match status" value="1"/>
</dbReference>
<dbReference type="InterPro" id="IPR023577">
    <property type="entry name" value="CYTH_domain"/>
</dbReference>
<keyword evidence="10" id="KW-0378">Hydrolase</keyword>
<evidence type="ECO:0000313" key="16">
    <source>
        <dbReference type="Proteomes" id="UP000293360"/>
    </source>
</evidence>
<dbReference type="InterPro" id="IPR012177">
    <property type="entry name" value="ThTPase_euk"/>
</dbReference>
<evidence type="ECO:0000256" key="10">
    <source>
        <dbReference type="ARBA" id="ARBA00022801"/>
    </source>
</evidence>
<comment type="caution">
    <text evidence="15">The sequence shown here is derived from an EMBL/GenBank/DDBJ whole genome shotgun (WGS) entry which is preliminary data.</text>
</comment>
<keyword evidence="11" id="KW-0460">Magnesium</keyword>
<evidence type="ECO:0000256" key="8">
    <source>
        <dbReference type="ARBA" id="ARBA00022490"/>
    </source>
</evidence>
<proteinExistence type="inferred from homology"/>
<keyword evidence="8" id="KW-0963">Cytoplasm</keyword>
<keyword evidence="12" id="KW-0007">Acetylation</keyword>
<gene>
    <name evidence="15" type="ORF">DL764_009503</name>
</gene>
<dbReference type="GO" id="GO:0006772">
    <property type="term" value="P:thiamine metabolic process"/>
    <property type="evidence" value="ECO:0007669"/>
    <property type="project" value="InterPro"/>
</dbReference>
<evidence type="ECO:0000256" key="11">
    <source>
        <dbReference type="ARBA" id="ARBA00022842"/>
    </source>
</evidence>
<dbReference type="SUPFAM" id="SSF55154">
    <property type="entry name" value="CYTH-like phosphatases"/>
    <property type="match status" value="1"/>
</dbReference>
<comment type="subunit">
    <text evidence="5">Monomer.</text>
</comment>
<dbReference type="GO" id="GO:0000287">
    <property type="term" value="F:magnesium ion binding"/>
    <property type="evidence" value="ECO:0007669"/>
    <property type="project" value="TreeGrafter"/>
</dbReference>
<evidence type="ECO:0000259" key="14">
    <source>
        <dbReference type="Pfam" id="PF01928"/>
    </source>
</evidence>
<dbReference type="EC" id="3.6.1.28" evidence="6"/>
<evidence type="ECO:0000256" key="2">
    <source>
        <dbReference type="ARBA" id="ARBA00002106"/>
    </source>
</evidence>
<dbReference type="GO" id="GO:0042357">
    <property type="term" value="P:thiamine diphosphate metabolic process"/>
    <property type="evidence" value="ECO:0007669"/>
    <property type="project" value="TreeGrafter"/>
</dbReference>
<name>A0A4Q4SXW3_9PEZI</name>
<dbReference type="STRING" id="155417.A0A4Q4SXW3"/>
<dbReference type="GO" id="GO:0050333">
    <property type="term" value="F:thiamine triphosphate phosphatase activity"/>
    <property type="evidence" value="ECO:0007669"/>
    <property type="project" value="UniProtKB-EC"/>
</dbReference>
<dbReference type="InterPro" id="IPR033469">
    <property type="entry name" value="CYTH-like_dom_sf"/>
</dbReference>
<comment type="subcellular location">
    <subcellularLocation>
        <location evidence="3">Cytoplasm</location>
    </subcellularLocation>
</comment>
<evidence type="ECO:0000256" key="5">
    <source>
        <dbReference type="ARBA" id="ARBA00011245"/>
    </source>
</evidence>
<feature type="domain" description="CYTH" evidence="14">
    <location>
        <begin position="13"/>
        <end position="163"/>
    </location>
</feature>
<evidence type="ECO:0000256" key="1">
    <source>
        <dbReference type="ARBA" id="ARBA00001946"/>
    </source>
</evidence>
<keyword evidence="9" id="KW-0479">Metal-binding</keyword>
<dbReference type="AlphaFoldDB" id="A0A4Q4SXW3"/>
<sequence length="211" mass="23946">MNKAILRTRSLLEVERKFRSLAVPKLSGHGGTPPFQSLQPLGSQKIYDVYYDRSNVLSTAGLWVRNRNGQWEAKMRKGGNFANSMFEELSDTHAILSAVRQLTGLPAKEAESFGLEPIATLLTNRMSWLANEEFRIVLDEMDFGHTVGEVELQRHVELTGTTASIEEQKGRVMQEMDRNIALFMERYSWAFSPGDPKGKLSAYFEWKSEPT</sequence>
<evidence type="ECO:0000256" key="12">
    <source>
        <dbReference type="ARBA" id="ARBA00022990"/>
    </source>
</evidence>
<comment type="catalytic activity">
    <reaction evidence="13">
        <text>thiamine triphosphate + H2O = thiamine diphosphate + phosphate + H(+)</text>
        <dbReference type="Rhea" id="RHEA:11744"/>
        <dbReference type="ChEBI" id="CHEBI:15377"/>
        <dbReference type="ChEBI" id="CHEBI:15378"/>
        <dbReference type="ChEBI" id="CHEBI:43474"/>
        <dbReference type="ChEBI" id="CHEBI:58937"/>
        <dbReference type="ChEBI" id="CHEBI:58938"/>
        <dbReference type="EC" id="3.6.1.28"/>
    </reaction>
</comment>
<evidence type="ECO:0000256" key="3">
    <source>
        <dbReference type="ARBA" id="ARBA00004496"/>
    </source>
</evidence>
<dbReference type="Proteomes" id="UP000293360">
    <property type="component" value="Unassembled WGS sequence"/>
</dbReference>
<dbReference type="Gene3D" id="2.40.320.10">
    <property type="entry name" value="Hypothetical Protein Pfu-838710-001"/>
    <property type="match status" value="1"/>
</dbReference>
<evidence type="ECO:0000256" key="9">
    <source>
        <dbReference type="ARBA" id="ARBA00022723"/>
    </source>
</evidence>
<evidence type="ECO:0000256" key="4">
    <source>
        <dbReference type="ARBA" id="ARBA00008181"/>
    </source>
</evidence>
<organism evidence="15 16">
    <name type="scientific">Monosporascus ibericus</name>
    <dbReference type="NCBI Taxonomy" id="155417"/>
    <lineage>
        <taxon>Eukaryota</taxon>
        <taxon>Fungi</taxon>
        <taxon>Dikarya</taxon>
        <taxon>Ascomycota</taxon>
        <taxon>Pezizomycotina</taxon>
        <taxon>Sordariomycetes</taxon>
        <taxon>Xylariomycetidae</taxon>
        <taxon>Xylariales</taxon>
        <taxon>Xylariales incertae sedis</taxon>
        <taxon>Monosporascus</taxon>
    </lineage>
</organism>
<protein>
    <recommendedName>
        <fullName evidence="7">Thiamine-triphosphatase</fullName>
        <ecNumber evidence="6">3.6.1.28</ecNumber>
    </recommendedName>
</protein>
<evidence type="ECO:0000313" key="15">
    <source>
        <dbReference type="EMBL" id="RYO83097.1"/>
    </source>
</evidence>
<dbReference type="PANTHER" id="PTHR14586">
    <property type="entry name" value="THIAMINE-TRIPHOSPHATASE"/>
    <property type="match status" value="1"/>
</dbReference>
<dbReference type="GO" id="GO:0005737">
    <property type="term" value="C:cytoplasm"/>
    <property type="evidence" value="ECO:0007669"/>
    <property type="project" value="UniProtKB-SubCell"/>
</dbReference>
<dbReference type="EMBL" id="QJNU01000912">
    <property type="protein sequence ID" value="RYO83097.1"/>
    <property type="molecule type" value="Genomic_DNA"/>
</dbReference>
<dbReference type="Pfam" id="PF01928">
    <property type="entry name" value="CYTH"/>
    <property type="match status" value="1"/>
</dbReference>
<dbReference type="InterPro" id="IPR039582">
    <property type="entry name" value="THTPA"/>
</dbReference>
<keyword evidence="16" id="KW-1185">Reference proteome</keyword>